<feature type="binding site" evidence="9">
    <location>
        <position position="285"/>
    </location>
    <ligand>
        <name>[4Fe-4S] cluster</name>
        <dbReference type="ChEBI" id="CHEBI:49883"/>
        <label>1</label>
    </ligand>
</feature>
<sequence length="292" mass="32722">MTTEETPLQGPRKRPLRKPEWLKISLSANDHFARTKDIVDKHCLHTICSSGRCPNMGECWSRGTATFMIAGDICTRACRFCNTNTGKPLPLDPNEPANVARSIELMKLKHAVITSVDRDDLPDYGANHWANTIRQIKATCPNTTIEVLIPDFRGRTDLIDLIIAAKPDIISHNMETVRRLTPSVRHVATYDCSLHVLAHIAAAGVTTKTGIMLGLGETEQEVCELMDDVLSVGVSVITIGQYLQPSRRNLPVEEYIRPEQFERLRLIGLEKGFRHIESAPLVRSSYHAERHL</sequence>
<dbReference type="PROSITE" id="PS51918">
    <property type="entry name" value="RADICAL_SAM"/>
    <property type="match status" value="1"/>
</dbReference>
<comment type="similarity">
    <text evidence="9">Belongs to the radical SAM superfamily. Lipoyl synthase family.</text>
</comment>
<name>A0A2X4PJK0_9PORP</name>
<dbReference type="Pfam" id="PF04055">
    <property type="entry name" value="Radical_SAM"/>
    <property type="match status" value="1"/>
</dbReference>
<evidence type="ECO:0000313" key="11">
    <source>
        <dbReference type="EMBL" id="SQH72505.1"/>
    </source>
</evidence>
<feature type="binding site" evidence="9">
    <location>
        <position position="81"/>
    </location>
    <ligand>
        <name>[4Fe-4S] cluster</name>
        <dbReference type="ChEBI" id="CHEBI:49883"/>
        <label>2</label>
        <note>4Fe-4S-S-AdoMet</note>
    </ligand>
</feature>
<dbReference type="NCBIfam" id="TIGR00510">
    <property type="entry name" value="lipA"/>
    <property type="match status" value="1"/>
</dbReference>
<dbReference type="RefSeq" id="WP_023937334.1">
    <property type="nucleotide sequence ID" value="NZ_FUXH01000017.1"/>
</dbReference>
<keyword evidence="1 9" id="KW-0004">4Fe-4S</keyword>
<dbReference type="AlphaFoldDB" id="A0A2X4PJK0"/>
<dbReference type="KEGG" id="pcre:NCTC12858_00328"/>
<feature type="binding site" evidence="9">
    <location>
        <position position="78"/>
    </location>
    <ligand>
        <name>[4Fe-4S] cluster</name>
        <dbReference type="ChEBI" id="CHEBI:49883"/>
        <label>2</label>
        <note>4Fe-4S-S-AdoMet</note>
    </ligand>
</feature>
<dbReference type="GO" id="GO:0051539">
    <property type="term" value="F:4 iron, 4 sulfur cluster binding"/>
    <property type="evidence" value="ECO:0007669"/>
    <property type="project" value="UniProtKB-UniRule"/>
</dbReference>
<evidence type="ECO:0000256" key="9">
    <source>
        <dbReference type="HAMAP-Rule" id="MF_00206"/>
    </source>
</evidence>
<dbReference type="Gene3D" id="3.20.20.70">
    <property type="entry name" value="Aldolase class I"/>
    <property type="match status" value="1"/>
</dbReference>
<evidence type="ECO:0000256" key="1">
    <source>
        <dbReference type="ARBA" id="ARBA00022485"/>
    </source>
</evidence>
<dbReference type="InterPro" id="IPR058240">
    <property type="entry name" value="rSAM_sf"/>
</dbReference>
<feature type="binding site" evidence="9">
    <location>
        <position position="74"/>
    </location>
    <ligand>
        <name>[4Fe-4S] cluster</name>
        <dbReference type="ChEBI" id="CHEBI:49883"/>
        <label>2</label>
        <note>4Fe-4S-S-AdoMet</note>
    </ligand>
</feature>
<accession>A0A2X4PJK0</accession>
<dbReference type="SMART" id="SM00729">
    <property type="entry name" value="Elp3"/>
    <property type="match status" value="1"/>
</dbReference>
<dbReference type="PANTHER" id="PTHR10949">
    <property type="entry name" value="LIPOYL SYNTHASE"/>
    <property type="match status" value="1"/>
</dbReference>
<feature type="binding site" evidence="9">
    <location>
        <position position="48"/>
    </location>
    <ligand>
        <name>[4Fe-4S] cluster</name>
        <dbReference type="ChEBI" id="CHEBI:49883"/>
        <label>1</label>
    </ligand>
</feature>
<dbReference type="PANTHER" id="PTHR10949:SF0">
    <property type="entry name" value="LIPOYL SYNTHASE, MITOCHONDRIAL"/>
    <property type="match status" value="1"/>
</dbReference>
<keyword evidence="3 9" id="KW-0808">Transferase</keyword>
<keyword evidence="5 9" id="KW-0479">Metal-binding</keyword>
<dbReference type="SFLD" id="SFLDF00271">
    <property type="entry name" value="lipoyl_synthase"/>
    <property type="match status" value="1"/>
</dbReference>
<dbReference type="GO" id="GO:0009249">
    <property type="term" value="P:protein lipoylation"/>
    <property type="evidence" value="ECO:0007669"/>
    <property type="project" value="UniProtKB-UniRule"/>
</dbReference>
<evidence type="ECO:0000256" key="4">
    <source>
        <dbReference type="ARBA" id="ARBA00022691"/>
    </source>
</evidence>
<dbReference type="EMBL" id="LS483447">
    <property type="protein sequence ID" value="SQH72505.1"/>
    <property type="molecule type" value="Genomic_DNA"/>
</dbReference>
<dbReference type="SUPFAM" id="SSF102114">
    <property type="entry name" value="Radical SAM enzymes"/>
    <property type="match status" value="1"/>
</dbReference>
<dbReference type="PIRSF" id="PIRSF005963">
    <property type="entry name" value="Lipoyl_synth"/>
    <property type="match status" value="1"/>
</dbReference>
<organism evidence="11 12">
    <name type="scientific">Porphyromonas crevioricanis</name>
    <dbReference type="NCBI Taxonomy" id="393921"/>
    <lineage>
        <taxon>Bacteria</taxon>
        <taxon>Pseudomonadati</taxon>
        <taxon>Bacteroidota</taxon>
        <taxon>Bacteroidia</taxon>
        <taxon>Bacteroidales</taxon>
        <taxon>Porphyromonadaceae</taxon>
        <taxon>Porphyromonas</taxon>
    </lineage>
</organism>
<evidence type="ECO:0000256" key="6">
    <source>
        <dbReference type="ARBA" id="ARBA00023004"/>
    </source>
</evidence>
<dbReference type="Proteomes" id="UP000249300">
    <property type="component" value="Chromosome 1"/>
</dbReference>
<dbReference type="NCBIfam" id="NF004019">
    <property type="entry name" value="PRK05481.1"/>
    <property type="match status" value="1"/>
</dbReference>
<dbReference type="EC" id="2.8.1.8" evidence="9"/>
<keyword evidence="12" id="KW-1185">Reference proteome</keyword>
<evidence type="ECO:0000256" key="5">
    <source>
        <dbReference type="ARBA" id="ARBA00022723"/>
    </source>
</evidence>
<evidence type="ECO:0000313" key="12">
    <source>
        <dbReference type="Proteomes" id="UP000249300"/>
    </source>
</evidence>
<dbReference type="SFLD" id="SFLDS00029">
    <property type="entry name" value="Radical_SAM"/>
    <property type="match status" value="1"/>
</dbReference>
<dbReference type="HAMAP" id="MF_00206">
    <property type="entry name" value="Lipoyl_synth"/>
    <property type="match status" value="1"/>
</dbReference>
<keyword evidence="6 9" id="KW-0408">Iron</keyword>
<comment type="subcellular location">
    <subcellularLocation>
        <location evidence="9">Cytoplasm</location>
    </subcellularLocation>
</comment>
<gene>
    <name evidence="9 11" type="primary">lipA</name>
    <name evidence="11" type="ORF">NCTC12858_00328</name>
</gene>
<evidence type="ECO:0000256" key="3">
    <source>
        <dbReference type="ARBA" id="ARBA00022679"/>
    </source>
</evidence>
<comment type="pathway">
    <text evidence="9">Protein modification; protein lipoylation via endogenous pathway; protein N(6)-(lipoyl)lysine from octanoyl-[acyl-carrier-protein]: step 2/2.</text>
</comment>
<feature type="binding site" evidence="9">
    <location>
        <position position="53"/>
    </location>
    <ligand>
        <name>[4Fe-4S] cluster</name>
        <dbReference type="ChEBI" id="CHEBI:49883"/>
        <label>1</label>
    </ligand>
</feature>
<dbReference type="GO" id="GO:0005737">
    <property type="term" value="C:cytoplasm"/>
    <property type="evidence" value="ECO:0007669"/>
    <property type="project" value="UniProtKB-SubCell"/>
</dbReference>
<proteinExistence type="inferred from homology"/>
<dbReference type="CDD" id="cd01335">
    <property type="entry name" value="Radical_SAM"/>
    <property type="match status" value="1"/>
</dbReference>
<dbReference type="SFLD" id="SFLDG01058">
    <property type="entry name" value="lipoyl_synthase_like"/>
    <property type="match status" value="1"/>
</dbReference>
<keyword evidence="4 9" id="KW-0949">S-adenosyl-L-methionine</keyword>
<comment type="catalytic activity">
    <reaction evidence="8 9">
        <text>[[Fe-S] cluster scaffold protein carrying a second [4Fe-4S](2+) cluster] + N(6)-octanoyl-L-lysyl-[protein] + 2 oxidized [2Fe-2S]-[ferredoxin] + 2 S-adenosyl-L-methionine + 4 H(+) = [[Fe-S] cluster scaffold protein] + N(6)-[(R)-dihydrolipoyl]-L-lysyl-[protein] + 4 Fe(3+) + 2 hydrogen sulfide + 2 5'-deoxyadenosine + 2 L-methionine + 2 reduced [2Fe-2S]-[ferredoxin]</text>
        <dbReference type="Rhea" id="RHEA:16585"/>
        <dbReference type="Rhea" id="RHEA-COMP:9928"/>
        <dbReference type="Rhea" id="RHEA-COMP:10000"/>
        <dbReference type="Rhea" id="RHEA-COMP:10001"/>
        <dbReference type="Rhea" id="RHEA-COMP:10475"/>
        <dbReference type="Rhea" id="RHEA-COMP:14568"/>
        <dbReference type="Rhea" id="RHEA-COMP:14569"/>
        <dbReference type="ChEBI" id="CHEBI:15378"/>
        <dbReference type="ChEBI" id="CHEBI:17319"/>
        <dbReference type="ChEBI" id="CHEBI:29034"/>
        <dbReference type="ChEBI" id="CHEBI:29919"/>
        <dbReference type="ChEBI" id="CHEBI:33722"/>
        <dbReference type="ChEBI" id="CHEBI:33737"/>
        <dbReference type="ChEBI" id="CHEBI:33738"/>
        <dbReference type="ChEBI" id="CHEBI:57844"/>
        <dbReference type="ChEBI" id="CHEBI:59789"/>
        <dbReference type="ChEBI" id="CHEBI:78809"/>
        <dbReference type="ChEBI" id="CHEBI:83100"/>
        <dbReference type="EC" id="2.8.1.8"/>
    </reaction>
</comment>
<evidence type="ECO:0000256" key="2">
    <source>
        <dbReference type="ARBA" id="ARBA00022490"/>
    </source>
</evidence>
<reference evidence="11 12" key="1">
    <citation type="submission" date="2018-06" db="EMBL/GenBank/DDBJ databases">
        <authorList>
            <consortium name="Pathogen Informatics"/>
            <person name="Doyle S."/>
        </authorList>
    </citation>
    <scope>NUCLEOTIDE SEQUENCE [LARGE SCALE GENOMIC DNA]</scope>
    <source>
        <strain evidence="11 12">NCTC12858</strain>
    </source>
</reference>
<keyword evidence="2 9" id="KW-0963">Cytoplasm</keyword>
<dbReference type="NCBIfam" id="NF009544">
    <property type="entry name" value="PRK12928.1"/>
    <property type="match status" value="1"/>
</dbReference>
<dbReference type="FunFam" id="3.20.20.70:FF:000040">
    <property type="entry name" value="Lipoyl synthase"/>
    <property type="match status" value="1"/>
</dbReference>
<dbReference type="GO" id="GO:0046872">
    <property type="term" value="F:metal ion binding"/>
    <property type="evidence" value="ECO:0007669"/>
    <property type="project" value="UniProtKB-KW"/>
</dbReference>
<dbReference type="UniPathway" id="UPA00538">
    <property type="reaction ID" value="UER00593"/>
</dbReference>
<dbReference type="InterPro" id="IPR006638">
    <property type="entry name" value="Elp3/MiaA/NifB-like_rSAM"/>
</dbReference>
<evidence type="ECO:0000256" key="8">
    <source>
        <dbReference type="ARBA" id="ARBA00047326"/>
    </source>
</evidence>
<keyword evidence="7 9" id="KW-0411">Iron-sulfur</keyword>
<protein>
    <recommendedName>
        <fullName evidence="9">Lipoyl synthase</fullName>
        <ecNumber evidence="9">2.8.1.8</ecNumber>
    </recommendedName>
    <alternativeName>
        <fullName evidence="9">Lip-syn</fullName>
        <shortName evidence="9">LS</shortName>
    </alternativeName>
    <alternativeName>
        <fullName evidence="9">Lipoate synthase</fullName>
    </alternativeName>
    <alternativeName>
        <fullName evidence="9">Lipoic acid synthase</fullName>
    </alternativeName>
    <alternativeName>
        <fullName evidence="9">Sulfur insertion protein LipA</fullName>
    </alternativeName>
</protein>
<comment type="cofactor">
    <cofactor evidence="9">
        <name>[4Fe-4S] cluster</name>
        <dbReference type="ChEBI" id="CHEBI:49883"/>
    </cofactor>
    <text evidence="9">Binds 2 [4Fe-4S] clusters per subunit. One cluster is coordinated with 3 cysteines and an exchangeable S-adenosyl-L-methionine.</text>
</comment>
<dbReference type="InterPro" id="IPR013785">
    <property type="entry name" value="Aldolase_TIM"/>
</dbReference>
<evidence type="ECO:0000256" key="7">
    <source>
        <dbReference type="ARBA" id="ARBA00023014"/>
    </source>
</evidence>
<dbReference type="GO" id="GO:0016992">
    <property type="term" value="F:lipoate synthase activity"/>
    <property type="evidence" value="ECO:0007669"/>
    <property type="project" value="UniProtKB-UniRule"/>
</dbReference>
<feature type="domain" description="Radical SAM core" evidence="10">
    <location>
        <begin position="60"/>
        <end position="274"/>
    </location>
</feature>
<dbReference type="InterPro" id="IPR007197">
    <property type="entry name" value="rSAM"/>
</dbReference>
<evidence type="ECO:0000259" key="10">
    <source>
        <dbReference type="PROSITE" id="PS51918"/>
    </source>
</evidence>
<comment type="function">
    <text evidence="9">Catalyzes the radical-mediated insertion of two sulfur atoms into the C-6 and C-8 positions of the octanoyl moiety bound to the lipoyl domains of lipoate-dependent enzymes, thereby converting the octanoylated domains into lipoylated derivatives.</text>
</comment>
<dbReference type="InterPro" id="IPR003698">
    <property type="entry name" value="Lipoyl_synth"/>
</dbReference>
<feature type="binding site" evidence="9">
    <location>
        <position position="59"/>
    </location>
    <ligand>
        <name>[4Fe-4S] cluster</name>
        <dbReference type="ChEBI" id="CHEBI:49883"/>
        <label>1</label>
    </ligand>
</feature>